<name>A0AAV7RB47_PLEWA</name>
<gene>
    <name evidence="1" type="ORF">NDU88_001444</name>
</gene>
<evidence type="ECO:0000313" key="1">
    <source>
        <dbReference type="EMBL" id="KAJ1148616.1"/>
    </source>
</evidence>
<comment type="caution">
    <text evidence="1">The sequence shown here is derived from an EMBL/GenBank/DDBJ whole genome shotgun (WGS) entry which is preliminary data.</text>
</comment>
<reference evidence="1" key="1">
    <citation type="journal article" date="2022" name="bioRxiv">
        <title>Sequencing and chromosome-scale assembly of the giantPleurodeles waltlgenome.</title>
        <authorList>
            <person name="Brown T."/>
            <person name="Elewa A."/>
            <person name="Iarovenko S."/>
            <person name="Subramanian E."/>
            <person name="Araus A.J."/>
            <person name="Petzold A."/>
            <person name="Susuki M."/>
            <person name="Suzuki K.-i.T."/>
            <person name="Hayashi T."/>
            <person name="Toyoda A."/>
            <person name="Oliveira C."/>
            <person name="Osipova E."/>
            <person name="Leigh N.D."/>
            <person name="Simon A."/>
            <person name="Yun M.H."/>
        </authorList>
    </citation>
    <scope>NUCLEOTIDE SEQUENCE</scope>
    <source>
        <strain evidence="1">20211129_DDA</strain>
        <tissue evidence="1">Liver</tissue>
    </source>
</reference>
<dbReference type="AlphaFoldDB" id="A0AAV7RB47"/>
<protein>
    <submittedName>
        <fullName evidence="1">Uncharacterized protein</fullName>
    </submittedName>
</protein>
<dbReference type="EMBL" id="JANPWB010000009">
    <property type="protein sequence ID" value="KAJ1148616.1"/>
    <property type="molecule type" value="Genomic_DNA"/>
</dbReference>
<evidence type="ECO:0000313" key="2">
    <source>
        <dbReference type="Proteomes" id="UP001066276"/>
    </source>
</evidence>
<dbReference type="Proteomes" id="UP001066276">
    <property type="component" value="Chromosome 5"/>
</dbReference>
<organism evidence="1 2">
    <name type="scientific">Pleurodeles waltl</name>
    <name type="common">Iberian ribbed newt</name>
    <dbReference type="NCBI Taxonomy" id="8319"/>
    <lineage>
        <taxon>Eukaryota</taxon>
        <taxon>Metazoa</taxon>
        <taxon>Chordata</taxon>
        <taxon>Craniata</taxon>
        <taxon>Vertebrata</taxon>
        <taxon>Euteleostomi</taxon>
        <taxon>Amphibia</taxon>
        <taxon>Batrachia</taxon>
        <taxon>Caudata</taxon>
        <taxon>Salamandroidea</taxon>
        <taxon>Salamandridae</taxon>
        <taxon>Pleurodelinae</taxon>
        <taxon>Pleurodeles</taxon>
    </lineage>
</organism>
<sequence length="117" mass="13030">MNRPGSRLLPRFRMSYNVRIPEHVHIFYSTVPLHTEPVAGRTKNHMTPHWLQVACHCVVRFKCVIAWCRVPVAIYTALADACSSVHSTGLCSFRAGASCRALPPPANTTWQDNAAVC</sequence>
<proteinExistence type="predicted"/>
<accession>A0AAV7RB47</accession>
<keyword evidence="2" id="KW-1185">Reference proteome</keyword>